<protein>
    <submittedName>
        <fullName evidence="1">Uncharacterized protein</fullName>
    </submittedName>
</protein>
<sequence length="81" mass="8952">MAVPQALFTSARADGLRYRVPEAEWFALECQRLSMAVSHAFCTSARADSLHYRVPEAEYGCVTCIVHLCQGRQFALQSATG</sequence>
<accession>A0AAV3XTR8</accession>
<evidence type="ECO:0000313" key="2">
    <source>
        <dbReference type="Proteomes" id="UP000735302"/>
    </source>
</evidence>
<dbReference type="Proteomes" id="UP000735302">
    <property type="component" value="Unassembled WGS sequence"/>
</dbReference>
<proteinExistence type="predicted"/>
<name>A0AAV3XTR8_9GAST</name>
<dbReference type="EMBL" id="BLXT01000074">
    <property type="protein sequence ID" value="GFN74284.1"/>
    <property type="molecule type" value="Genomic_DNA"/>
</dbReference>
<gene>
    <name evidence="1" type="ORF">PoB_000079000</name>
</gene>
<organism evidence="1 2">
    <name type="scientific">Plakobranchus ocellatus</name>
    <dbReference type="NCBI Taxonomy" id="259542"/>
    <lineage>
        <taxon>Eukaryota</taxon>
        <taxon>Metazoa</taxon>
        <taxon>Spiralia</taxon>
        <taxon>Lophotrochozoa</taxon>
        <taxon>Mollusca</taxon>
        <taxon>Gastropoda</taxon>
        <taxon>Heterobranchia</taxon>
        <taxon>Euthyneura</taxon>
        <taxon>Panpulmonata</taxon>
        <taxon>Sacoglossa</taxon>
        <taxon>Placobranchoidea</taxon>
        <taxon>Plakobranchidae</taxon>
        <taxon>Plakobranchus</taxon>
    </lineage>
</organism>
<dbReference type="AlphaFoldDB" id="A0AAV3XTR8"/>
<comment type="caution">
    <text evidence="1">The sequence shown here is derived from an EMBL/GenBank/DDBJ whole genome shotgun (WGS) entry which is preliminary data.</text>
</comment>
<reference evidence="1 2" key="1">
    <citation type="journal article" date="2021" name="Elife">
        <title>Chloroplast acquisition without the gene transfer in kleptoplastic sea slugs, Plakobranchus ocellatus.</title>
        <authorList>
            <person name="Maeda T."/>
            <person name="Takahashi S."/>
            <person name="Yoshida T."/>
            <person name="Shimamura S."/>
            <person name="Takaki Y."/>
            <person name="Nagai Y."/>
            <person name="Toyoda A."/>
            <person name="Suzuki Y."/>
            <person name="Arimoto A."/>
            <person name="Ishii H."/>
            <person name="Satoh N."/>
            <person name="Nishiyama T."/>
            <person name="Hasebe M."/>
            <person name="Maruyama T."/>
            <person name="Minagawa J."/>
            <person name="Obokata J."/>
            <person name="Shigenobu S."/>
        </authorList>
    </citation>
    <scope>NUCLEOTIDE SEQUENCE [LARGE SCALE GENOMIC DNA]</scope>
</reference>
<evidence type="ECO:0000313" key="1">
    <source>
        <dbReference type="EMBL" id="GFN74284.1"/>
    </source>
</evidence>
<keyword evidence="2" id="KW-1185">Reference proteome</keyword>